<feature type="compositionally biased region" description="Gly residues" evidence="1">
    <location>
        <begin position="225"/>
        <end position="257"/>
    </location>
</feature>
<keyword evidence="3" id="KW-1185">Reference proteome</keyword>
<dbReference type="AlphaFoldDB" id="A0A8J2JKD2"/>
<feature type="region of interest" description="Disordered" evidence="1">
    <location>
        <begin position="102"/>
        <end position="322"/>
    </location>
</feature>
<feature type="compositionally biased region" description="Polar residues" evidence="1">
    <location>
        <begin position="155"/>
        <end position="193"/>
    </location>
</feature>
<gene>
    <name evidence="2" type="ORF">AFUS01_LOCUS1400</name>
</gene>
<reference evidence="2" key="1">
    <citation type="submission" date="2021-06" db="EMBL/GenBank/DDBJ databases">
        <authorList>
            <person name="Hodson N. C."/>
            <person name="Mongue J. A."/>
            <person name="Jaron S. K."/>
        </authorList>
    </citation>
    <scope>NUCLEOTIDE SEQUENCE</scope>
</reference>
<feature type="compositionally biased region" description="Polar residues" evidence="1">
    <location>
        <begin position="135"/>
        <end position="144"/>
    </location>
</feature>
<dbReference type="Proteomes" id="UP000708208">
    <property type="component" value="Unassembled WGS sequence"/>
</dbReference>
<feature type="compositionally biased region" description="Polar residues" evidence="1">
    <location>
        <begin position="117"/>
        <end position="126"/>
    </location>
</feature>
<evidence type="ECO:0000256" key="1">
    <source>
        <dbReference type="SAM" id="MobiDB-lite"/>
    </source>
</evidence>
<feature type="non-terminal residue" evidence="2">
    <location>
        <position position="322"/>
    </location>
</feature>
<accession>A0A8J2JKD2</accession>
<protein>
    <submittedName>
        <fullName evidence="2">Uncharacterized protein</fullName>
    </submittedName>
</protein>
<feature type="compositionally biased region" description="Gly residues" evidence="1">
    <location>
        <begin position="289"/>
        <end position="299"/>
    </location>
</feature>
<evidence type="ECO:0000313" key="2">
    <source>
        <dbReference type="EMBL" id="CAG7661463.1"/>
    </source>
</evidence>
<feature type="compositionally biased region" description="Gly residues" evidence="1">
    <location>
        <begin position="307"/>
        <end position="322"/>
    </location>
</feature>
<evidence type="ECO:0000313" key="3">
    <source>
        <dbReference type="Proteomes" id="UP000708208"/>
    </source>
</evidence>
<comment type="caution">
    <text evidence="2">The sequence shown here is derived from an EMBL/GenBank/DDBJ whole genome shotgun (WGS) entry which is preliminary data.</text>
</comment>
<name>A0A8J2JKD2_9HEXA</name>
<dbReference type="EMBL" id="CAJVCH010007700">
    <property type="protein sequence ID" value="CAG7661463.1"/>
    <property type="molecule type" value="Genomic_DNA"/>
</dbReference>
<organism evidence="2 3">
    <name type="scientific">Allacma fusca</name>
    <dbReference type="NCBI Taxonomy" id="39272"/>
    <lineage>
        <taxon>Eukaryota</taxon>
        <taxon>Metazoa</taxon>
        <taxon>Ecdysozoa</taxon>
        <taxon>Arthropoda</taxon>
        <taxon>Hexapoda</taxon>
        <taxon>Collembola</taxon>
        <taxon>Symphypleona</taxon>
        <taxon>Sminthuridae</taxon>
        <taxon>Allacma</taxon>
    </lineage>
</organism>
<sequence length="322" mass="33893">MGNSQLVTSLGYQESDDRTCDCSRKSKYFERERCSNVACCRKYSFGRLLNANHDMMMRIGSAYSCSQSNHDFTGPDDRPFMNFNGPYIPFGQSVLNAPFFQSQQRGSGQPQKPGDSSLYNPVTNTLRGHEPLNPFNPNNLQSRPDQSKTRGDKNNYFTDPNNDKNQSSPYKEPGPNNTVQGKSNATGSSSRPINGTRVPATQGRQGAPTERDPRGQYGPESGYGPQQGPGSGPGGSHQTGTGPGGQNGAVTGPGGQYGPESGYGPQQRPGSGPGDPHQTGPEGKYGDLTGPGGQRGTGSGPSDQRGTGSGPGDQHGTATGPG</sequence>
<proteinExistence type="predicted"/>
<feature type="compositionally biased region" description="Low complexity" evidence="1">
    <location>
        <begin position="215"/>
        <end position="224"/>
    </location>
</feature>